<dbReference type="Pfam" id="PF00378">
    <property type="entry name" value="ECH_1"/>
    <property type="match status" value="1"/>
</dbReference>
<dbReference type="AlphaFoldDB" id="A0A1G6QBE9"/>
<evidence type="ECO:0000313" key="3">
    <source>
        <dbReference type="Proteomes" id="UP000198908"/>
    </source>
</evidence>
<name>A0A1G6QBE9_9BURK</name>
<dbReference type="Gene3D" id="3.90.226.10">
    <property type="entry name" value="2-enoyl-CoA Hydratase, Chain A, domain 1"/>
    <property type="match status" value="1"/>
</dbReference>
<keyword evidence="3" id="KW-1185">Reference proteome</keyword>
<proteinExistence type="inferred from homology"/>
<gene>
    <name evidence="2" type="ORF">SAMN05421548_111154</name>
</gene>
<dbReference type="CDD" id="cd06558">
    <property type="entry name" value="crotonase-like"/>
    <property type="match status" value="1"/>
</dbReference>
<reference evidence="3" key="1">
    <citation type="submission" date="2016-09" db="EMBL/GenBank/DDBJ databases">
        <authorList>
            <person name="Varghese N."/>
            <person name="Submissions S."/>
        </authorList>
    </citation>
    <scope>NUCLEOTIDE SEQUENCE [LARGE SCALE GENOMIC DNA]</scope>
    <source>
        <strain evidence="3">TNe-862</strain>
    </source>
</reference>
<comment type="similarity">
    <text evidence="1">Belongs to the enoyl-CoA hydratase/isomerase family.</text>
</comment>
<accession>A0A1G6QBE9</accession>
<sequence length="234" mass="25029">MMLLYSKTNDVARITFDSPATSNAITFQMMHDYIDALAAAREGGARFLVIDANGSDFCVGRDQKERVPDVTREQNLTLILKANAALRAFTGVSIALIQGRALGFGSGIALHSTISIGASDAVLGFDEIHHGLAPLVVAAYAPYFIAPRIAQELVITGRPVPADEARAIGLLSRVVPRDALAQAGQATIESLTGYLPSAIRLLREYHESEARYPDAATLEAAVQRLATWIGQGKP</sequence>
<dbReference type="STRING" id="416944.SAMN05421548_111154"/>
<dbReference type="GO" id="GO:0003824">
    <property type="term" value="F:catalytic activity"/>
    <property type="evidence" value="ECO:0007669"/>
    <property type="project" value="UniProtKB-ARBA"/>
</dbReference>
<dbReference type="EMBL" id="FMYQ01000011">
    <property type="protein sequence ID" value="SDC89638.1"/>
    <property type="molecule type" value="Genomic_DNA"/>
</dbReference>
<dbReference type="PANTHER" id="PTHR42964">
    <property type="entry name" value="ENOYL-COA HYDRATASE"/>
    <property type="match status" value="1"/>
</dbReference>
<dbReference type="InterPro" id="IPR051683">
    <property type="entry name" value="Enoyl-CoA_Hydratase/Isomerase"/>
</dbReference>
<evidence type="ECO:0000256" key="1">
    <source>
        <dbReference type="ARBA" id="ARBA00005254"/>
    </source>
</evidence>
<dbReference type="SUPFAM" id="SSF52096">
    <property type="entry name" value="ClpP/crotonase"/>
    <property type="match status" value="1"/>
</dbReference>
<evidence type="ECO:0000313" key="2">
    <source>
        <dbReference type="EMBL" id="SDC89638.1"/>
    </source>
</evidence>
<dbReference type="InterPro" id="IPR029045">
    <property type="entry name" value="ClpP/crotonase-like_dom_sf"/>
</dbReference>
<dbReference type="Proteomes" id="UP000198908">
    <property type="component" value="Unassembled WGS sequence"/>
</dbReference>
<dbReference type="GO" id="GO:0008300">
    <property type="term" value="P:isoprenoid catabolic process"/>
    <property type="evidence" value="ECO:0007669"/>
    <property type="project" value="TreeGrafter"/>
</dbReference>
<dbReference type="InterPro" id="IPR001753">
    <property type="entry name" value="Enoyl-CoA_hydra/iso"/>
</dbReference>
<dbReference type="PANTHER" id="PTHR42964:SF1">
    <property type="entry name" value="POLYKETIDE BIOSYNTHESIS ENOYL-COA HYDRATASE PKSH-RELATED"/>
    <property type="match status" value="1"/>
</dbReference>
<protein>
    <submittedName>
        <fullName evidence="2">Enoyl-CoA hydratase/carnithine racemase</fullName>
    </submittedName>
</protein>
<dbReference type="RefSeq" id="WP_245746862.1">
    <property type="nucleotide sequence ID" value="NZ_FMYQ01000011.1"/>
</dbReference>
<organism evidence="2 3">
    <name type="scientific">Paraburkholderia lycopersici</name>
    <dbReference type="NCBI Taxonomy" id="416944"/>
    <lineage>
        <taxon>Bacteria</taxon>
        <taxon>Pseudomonadati</taxon>
        <taxon>Pseudomonadota</taxon>
        <taxon>Betaproteobacteria</taxon>
        <taxon>Burkholderiales</taxon>
        <taxon>Burkholderiaceae</taxon>
        <taxon>Paraburkholderia</taxon>
    </lineage>
</organism>